<keyword evidence="3" id="KW-1185">Reference proteome</keyword>
<feature type="coiled-coil region" evidence="1">
    <location>
        <begin position="77"/>
        <end position="132"/>
    </location>
</feature>
<gene>
    <name evidence="2" type="ORF">LVIROSA_LOCUS22094</name>
</gene>
<reference evidence="2 3" key="1">
    <citation type="submission" date="2022-01" db="EMBL/GenBank/DDBJ databases">
        <authorList>
            <person name="Xiong W."/>
            <person name="Schranz E."/>
        </authorList>
    </citation>
    <scope>NUCLEOTIDE SEQUENCE [LARGE SCALE GENOMIC DNA]</scope>
</reference>
<proteinExistence type="predicted"/>
<evidence type="ECO:0000256" key="1">
    <source>
        <dbReference type="SAM" id="Coils"/>
    </source>
</evidence>
<name>A0AAU9NDX7_9ASTR</name>
<dbReference type="EMBL" id="CAKMRJ010004445">
    <property type="protein sequence ID" value="CAH1435673.1"/>
    <property type="molecule type" value="Genomic_DNA"/>
</dbReference>
<dbReference type="Proteomes" id="UP001157418">
    <property type="component" value="Unassembled WGS sequence"/>
</dbReference>
<comment type="caution">
    <text evidence="2">The sequence shown here is derived from an EMBL/GenBank/DDBJ whole genome shotgun (WGS) entry which is preliminary data.</text>
</comment>
<protein>
    <submittedName>
        <fullName evidence="2">Uncharacterized protein</fullName>
    </submittedName>
</protein>
<keyword evidence="1" id="KW-0175">Coiled coil</keyword>
<sequence>MASTTDSSVVIPIPIPSDTVTGNEESVGVESVDMEASIMNPPPASGRKEATMPTLITLAVSLPQFQRPFAVPTLEGLNQLRNLHEQTKKEAKGLREEVSSLSERNQNLVTDLSQAIGQQEELKKLNQDLQLKPDDVMSHRTFAVKELEGVSQYDFDVVNATLQTSAIQLGLHQACVDIKEKYLEELEGKNVLYLYPDAQHQIIERFAEMTTYKYSLVYSLENEEMVVCGLRKLLKVVDLSGADEVGLG</sequence>
<accession>A0AAU9NDX7</accession>
<evidence type="ECO:0000313" key="3">
    <source>
        <dbReference type="Proteomes" id="UP001157418"/>
    </source>
</evidence>
<organism evidence="2 3">
    <name type="scientific">Lactuca virosa</name>
    <dbReference type="NCBI Taxonomy" id="75947"/>
    <lineage>
        <taxon>Eukaryota</taxon>
        <taxon>Viridiplantae</taxon>
        <taxon>Streptophyta</taxon>
        <taxon>Embryophyta</taxon>
        <taxon>Tracheophyta</taxon>
        <taxon>Spermatophyta</taxon>
        <taxon>Magnoliopsida</taxon>
        <taxon>eudicotyledons</taxon>
        <taxon>Gunneridae</taxon>
        <taxon>Pentapetalae</taxon>
        <taxon>asterids</taxon>
        <taxon>campanulids</taxon>
        <taxon>Asterales</taxon>
        <taxon>Asteraceae</taxon>
        <taxon>Cichorioideae</taxon>
        <taxon>Cichorieae</taxon>
        <taxon>Lactucinae</taxon>
        <taxon>Lactuca</taxon>
    </lineage>
</organism>
<evidence type="ECO:0000313" key="2">
    <source>
        <dbReference type="EMBL" id="CAH1435673.1"/>
    </source>
</evidence>
<dbReference type="AlphaFoldDB" id="A0AAU9NDX7"/>